<feature type="region of interest" description="Disordered" evidence="1">
    <location>
        <begin position="198"/>
        <end position="218"/>
    </location>
</feature>
<gene>
    <name evidence="3" type="ORF">NDU88_003641</name>
</gene>
<keyword evidence="2" id="KW-0472">Membrane</keyword>
<dbReference type="Proteomes" id="UP001066276">
    <property type="component" value="Chromosome 9"/>
</dbReference>
<keyword evidence="4" id="KW-1185">Reference proteome</keyword>
<dbReference type="AlphaFoldDB" id="A0AAV7MRA6"/>
<accession>A0AAV7MRA6</accession>
<organism evidence="3 4">
    <name type="scientific">Pleurodeles waltl</name>
    <name type="common">Iberian ribbed newt</name>
    <dbReference type="NCBI Taxonomy" id="8319"/>
    <lineage>
        <taxon>Eukaryota</taxon>
        <taxon>Metazoa</taxon>
        <taxon>Chordata</taxon>
        <taxon>Craniata</taxon>
        <taxon>Vertebrata</taxon>
        <taxon>Euteleostomi</taxon>
        <taxon>Amphibia</taxon>
        <taxon>Batrachia</taxon>
        <taxon>Caudata</taxon>
        <taxon>Salamandroidea</taxon>
        <taxon>Salamandridae</taxon>
        <taxon>Pleurodelinae</taxon>
        <taxon>Pleurodeles</taxon>
    </lineage>
</organism>
<name>A0AAV7MRA6_PLEWA</name>
<comment type="caution">
    <text evidence="3">The sequence shown here is derived from an EMBL/GenBank/DDBJ whole genome shotgun (WGS) entry which is preliminary data.</text>
</comment>
<evidence type="ECO:0000313" key="4">
    <source>
        <dbReference type="Proteomes" id="UP001066276"/>
    </source>
</evidence>
<dbReference type="EMBL" id="JANPWB010000013">
    <property type="protein sequence ID" value="KAJ1106238.1"/>
    <property type="molecule type" value="Genomic_DNA"/>
</dbReference>
<evidence type="ECO:0000256" key="1">
    <source>
        <dbReference type="SAM" id="MobiDB-lite"/>
    </source>
</evidence>
<sequence>MIASVIFFTGDEPRCIKHLARAYNRQEQTPHLTSLLGAYRQALKDTLVCREEGIRRQAKKLEARKTYSRDCPQKEMAQQIRHQPQEQAPQPLAYYQRTPILNQRLDKIRSAPQEQVTEGPVVFQSSIMSTQQTERSSAISQVQVSQVPSSFQSSTTLLPRLEYNQATSQIQLTQPSSTFQSSSSSTQRVNVNQGISSAQRMDNTHGNPYAQHVDNNPGHSYGPRIDNISGTSNMDNCTPVFSTDPCGPSAAACSPRMERNCGPETATSSCCSFSKCLMGGMGLLSAIWIGIAVAQIVLGVVYLDTCPLQSLGCNKAIQNAPWVRWNPGPFLARLVDCREHLDLPTL</sequence>
<feature type="transmembrane region" description="Helical" evidence="2">
    <location>
        <begin position="277"/>
        <end position="303"/>
    </location>
</feature>
<reference evidence="3" key="1">
    <citation type="journal article" date="2022" name="bioRxiv">
        <title>Sequencing and chromosome-scale assembly of the giantPleurodeles waltlgenome.</title>
        <authorList>
            <person name="Brown T."/>
            <person name="Elewa A."/>
            <person name="Iarovenko S."/>
            <person name="Subramanian E."/>
            <person name="Araus A.J."/>
            <person name="Petzold A."/>
            <person name="Susuki M."/>
            <person name="Suzuki K.-i.T."/>
            <person name="Hayashi T."/>
            <person name="Toyoda A."/>
            <person name="Oliveira C."/>
            <person name="Osipova E."/>
            <person name="Leigh N.D."/>
            <person name="Simon A."/>
            <person name="Yun M.H."/>
        </authorList>
    </citation>
    <scope>NUCLEOTIDE SEQUENCE</scope>
    <source>
        <strain evidence="3">20211129_DDA</strain>
        <tissue evidence="3">Liver</tissue>
    </source>
</reference>
<evidence type="ECO:0000256" key="2">
    <source>
        <dbReference type="SAM" id="Phobius"/>
    </source>
</evidence>
<evidence type="ECO:0000313" key="3">
    <source>
        <dbReference type="EMBL" id="KAJ1106238.1"/>
    </source>
</evidence>
<keyword evidence="2" id="KW-0812">Transmembrane</keyword>
<protein>
    <submittedName>
        <fullName evidence="3">Uncharacterized protein</fullName>
    </submittedName>
</protein>
<proteinExistence type="predicted"/>
<keyword evidence="2" id="KW-1133">Transmembrane helix</keyword>